<keyword evidence="1" id="KW-0732">Signal</keyword>
<dbReference type="PANTHER" id="PTHR37530:SF1">
    <property type="entry name" value="OUTER MEMBRANE PROTEIN SLP"/>
    <property type="match status" value="1"/>
</dbReference>
<dbReference type="PANTHER" id="PTHR37530">
    <property type="entry name" value="OUTER MEMBRANE PROTEIN SLP"/>
    <property type="match status" value="1"/>
</dbReference>
<feature type="signal peptide" evidence="1">
    <location>
        <begin position="1"/>
        <end position="24"/>
    </location>
</feature>
<dbReference type="GO" id="GO:0019867">
    <property type="term" value="C:outer membrane"/>
    <property type="evidence" value="ECO:0007669"/>
    <property type="project" value="InterPro"/>
</dbReference>
<dbReference type="Pfam" id="PF03843">
    <property type="entry name" value="Slp"/>
    <property type="match status" value="1"/>
</dbReference>
<evidence type="ECO:0008006" key="6">
    <source>
        <dbReference type="Google" id="ProtNLM"/>
    </source>
</evidence>
<dbReference type="PROSITE" id="PS51257">
    <property type="entry name" value="PROKAR_LIPOPROTEIN"/>
    <property type="match status" value="1"/>
</dbReference>
<dbReference type="Proteomes" id="UP000175707">
    <property type="component" value="Unassembled WGS sequence"/>
</dbReference>
<dbReference type="EMBL" id="LZYH01000770">
    <property type="protein sequence ID" value="OFC53160.1"/>
    <property type="molecule type" value="Genomic_DNA"/>
</dbReference>
<evidence type="ECO:0000256" key="1">
    <source>
        <dbReference type="SAM" id="SignalP"/>
    </source>
</evidence>
<evidence type="ECO:0000313" key="2">
    <source>
        <dbReference type="EMBL" id="OFC39097.1"/>
    </source>
</evidence>
<feature type="chain" id="PRO_5014269150" description="Outer membrane lipoprotein Slp" evidence="1">
    <location>
        <begin position="25"/>
        <end position="175"/>
    </location>
</feature>
<dbReference type="OMA" id="CFEMIST"/>
<dbReference type="GeneID" id="92932106"/>
<name>A0A1E7YRC4_9PROT</name>
<gene>
    <name evidence="2" type="ORF">BAE27_00660</name>
    <name evidence="3" type="ORF">BAE30_11815</name>
</gene>
<protein>
    <recommendedName>
        <fullName evidence="6">Outer membrane lipoprotein Slp</fullName>
    </recommendedName>
</protein>
<dbReference type="EMBL" id="LZYE01000009">
    <property type="protein sequence ID" value="OFC39097.1"/>
    <property type="molecule type" value="Genomic_DNA"/>
</dbReference>
<sequence length="175" mass="18718">MHSQKKYLGVLLVVSLAMALGACSALTPVAGTYPAVTPRQAQSGVAEGEVLRWGGTVVEGSRSAGETCLTVLGHPLNALGKPQIGGDTSDSGRFLACTQRRVDLAHYHAGREITVIGDFRGIRIQAIGGHPYRYPILQISTLYLWPKRERGAMDHTFIQNGCNPLFTSIGCSSPQ</sequence>
<proteinExistence type="predicted"/>
<organism evidence="2 4">
    <name type="scientific">Acidithiobacillus caldus</name>
    <dbReference type="NCBI Taxonomy" id="33059"/>
    <lineage>
        <taxon>Bacteria</taxon>
        <taxon>Pseudomonadati</taxon>
        <taxon>Pseudomonadota</taxon>
        <taxon>Acidithiobacillia</taxon>
        <taxon>Acidithiobacillales</taxon>
        <taxon>Acidithiobacillaceae</taxon>
        <taxon>Acidithiobacillus</taxon>
    </lineage>
</organism>
<evidence type="ECO:0000313" key="5">
    <source>
        <dbReference type="Proteomes" id="UP000175707"/>
    </source>
</evidence>
<dbReference type="RefSeq" id="WP_014003305.1">
    <property type="nucleotide sequence ID" value="NZ_CP026328.2"/>
</dbReference>
<reference evidence="4 5" key="1">
    <citation type="submission" date="2016-06" db="EMBL/GenBank/DDBJ databases">
        <title>Gene turnover analysis identifies the evolutionary adaptation of the extremophile Acidithiobacillus caldus.</title>
        <authorList>
            <person name="Zhang X."/>
        </authorList>
    </citation>
    <scope>NUCLEOTIDE SEQUENCE [LARGE SCALE GENOMIC DNA]</scope>
    <source>
        <strain evidence="2 4">DX</strain>
        <strain evidence="3 5">S1</strain>
    </source>
</reference>
<dbReference type="AlphaFoldDB" id="A0A1E7YRC4"/>
<evidence type="ECO:0000313" key="3">
    <source>
        <dbReference type="EMBL" id="OFC53160.1"/>
    </source>
</evidence>
<evidence type="ECO:0000313" key="4">
    <source>
        <dbReference type="Proteomes" id="UP000175616"/>
    </source>
</evidence>
<dbReference type="PATRIC" id="fig|33059.14.peg.2663"/>
<dbReference type="InterPro" id="IPR004658">
    <property type="entry name" value="OMP_Slp"/>
</dbReference>
<accession>A0A1E7YRC4</accession>
<comment type="caution">
    <text evidence="2">The sequence shown here is derived from an EMBL/GenBank/DDBJ whole genome shotgun (WGS) entry which is preliminary data.</text>
</comment>
<dbReference type="Proteomes" id="UP000175616">
    <property type="component" value="Unassembled WGS sequence"/>
</dbReference>